<feature type="transmembrane region" description="Helical" evidence="1">
    <location>
        <begin position="77"/>
        <end position="96"/>
    </location>
</feature>
<protein>
    <submittedName>
        <fullName evidence="2">Capsule biosynthesis protein, PgsC/CapC</fullName>
    </submittedName>
</protein>
<keyword evidence="1" id="KW-0812">Transmembrane</keyword>
<dbReference type="PRINTS" id="PR01759">
    <property type="entry name" value="CAPSULEPROTC"/>
</dbReference>
<dbReference type="InterPro" id="IPR008338">
    <property type="entry name" value="Capsule_biosynth_CapC"/>
</dbReference>
<evidence type="ECO:0000256" key="1">
    <source>
        <dbReference type="SAM" id="Phobius"/>
    </source>
</evidence>
<keyword evidence="1" id="KW-1133">Transmembrane helix</keyword>
<dbReference type="Pfam" id="PF14102">
    <property type="entry name" value="Caps_synth_CapC"/>
    <property type="match status" value="1"/>
</dbReference>
<sequence length="149" mass="16632">MYLTDLYLSLILGLTIGLIFTEITGITPGGIIVPGYLALMLDQPITILIVASISMATFLIVKFILPKFIILYGRRRFVAVIFISVFLKLIFEYIYPILPFEIYEFRGIGVLVPALIANGFLKQGIKLTTVSAAAVTAPIFLIMNFLYIY</sequence>
<feature type="transmembrane region" description="Helical" evidence="1">
    <location>
        <begin position="45"/>
        <end position="65"/>
    </location>
</feature>
<evidence type="ECO:0000313" key="2">
    <source>
        <dbReference type="EMBL" id="CED92969.1"/>
    </source>
</evidence>
<dbReference type="GO" id="GO:0045227">
    <property type="term" value="P:capsule polysaccharide biosynthetic process"/>
    <property type="evidence" value="ECO:0007669"/>
    <property type="project" value="InterPro"/>
</dbReference>
<proteinExistence type="predicted"/>
<gene>
    <name evidence="2" type="ORF">CRIB_212</name>
</gene>
<dbReference type="KEGG" id="ril:CRIB_212"/>
<feature type="transmembrane region" description="Helical" evidence="1">
    <location>
        <begin position="128"/>
        <end position="148"/>
    </location>
</feature>
<evidence type="ECO:0000313" key="3">
    <source>
        <dbReference type="Proteomes" id="UP000245622"/>
    </source>
</evidence>
<dbReference type="AlphaFoldDB" id="A0A1V1HYJ2"/>
<dbReference type="Proteomes" id="UP000245622">
    <property type="component" value="Chromosome 1"/>
</dbReference>
<feature type="transmembrane region" description="Helical" evidence="1">
    <location>
        <begin position="7"/>
        <end position="33"/>
    </location>
</feature>
<keyword evidence="3" id="KW-1185">Reference proteome</keyword>
<dbReference type="GeneID" id="82204393"/>
<accession>A0A1V1HYJ2</accession>
<organism evidence="2 3">
    <name type="scientific">Romboutsia ilealis</name>
    <dbReference type="NCBI Taxonomy" id="1115758"/>
    <lineage>
        <taxon>Bacteria</taxon>
        <taxon>Bacillati</taxon>
        <taxon>Bacillota</taxon>
        <taxon>Clostridia</taxon>
        <taxon>Peptostreptococcales</taxon>
        <taxon>Peptostreptococcaceae</taxon>
        <taxon>Romboutsia</taxon>
    </lineage>
</organism>
<keyword evidence="1" id="KW-0472">Membrane</keyword>
<reference evidence="2 3" key="1">
    <citation type="submission" date="2014-04" db="EMBL/GenBank/DDBJ databases">
        <authorList>
            <person name="Hornung B.V."/>
        </authorList>
    </citation>
    <scope>NUCLEOTIDE SEQUENCE [LARGE SCALE GENOMIC DNA]</scope>
    <source>
        <strain evidence="2 3">CRIB</strain>
    </source>
</reference>
<dbReference type="RefSeq" id="WP_180702735.1">
    <property type="nucleotide sequence ID" value="NZ_LN555523.1"/>
</dbReference>
<name>A0A1V1HYJ2_9FIRM</name>
<dbReference type="GO" id="GO:0016020">
    <property type="term" value="C:membrane"/>
    <property type="evidence" value="ECO:0007669"/>
    <property type="project" value="InterPro"/>
</dbReference>
<dbReference type="EMBL" id="LN555523">
    <property type="protein sequence ID" value="CED92969.1"/>
    <property type="molecule type" value="Genomic_DNA"/>
</dbReference>
<dbReference type="NCBIfam" id="TIGR04011">
    <property type="entry name" value="poly_gGlu_PgsC"/>
    <property type="match status" value="1"/>
</dbReference>